<dbReference type="GO" id="GO:0000981">
    <property type="term" value="F:DNA-binding transcription factor activity, RNA polymerase II-specific"/>
    <property type="evidence" value="ECO:0007669"/>
    <property type="project" value="InterPro"/>
</dbReference>
<evidence type="ECO:0000256" key="10">
    <source>
        <dbReference type="RuleBase" id="RU000682"/>
    </source>
</evidence>
<dbReference type="GO" id="GO:0005634">
    <property type="term" value="C:nucleus"/>
    <property type="evidence" value="ECO:0007669"/>
    <property type="project" value="UniProtKB-SubCell"/>
</dbReference>
<feature type="DNA-binding region" description="Homeobox" evidence="9">
    <location>
        <begin position="21"/>
        <end position="80"/>
    </location>
</feature>
<dbReference type="PROSITE" id="PS00027">
    <property type="entry name" value="HOMEOBOX_1"/>
    <property type="match status" value="1"/>
</dbReference>
<dbReference type="AlphaFoldDB" id="A0AAN9JSL6"/>
<dbReference type="Pfam" id="PF00046">
    <property type="entry name" value="Homeodomain"/>
    <property type="match status" value="1"/>
</dbReference>
<dbReference type="Gene3D" id="1.10.10.60">
    <property type="entry name" value="Homeodomain-like"/>
    <property type="match status" value="1"/>
</dbReference>
<dbReference type="InterPro" id="IPR017970">
    <property type="entry name" value="Homeobox_CS"/>
</dbReference>
<proteinExistence type="inferred from homology"/>
<evidence type="ECO:0000259" key="12">
    <source>
        <dbReference type="PROSITE" id="PS50071"/>
    </source>
</evidence>
<evidence type="ECO:0000256" key="2">
    <source>
        <dbReference type="ARBA" id="ARBA00006789"/>
    </source>
</evidence>
<dbReference type="EMBL" id="JAYKXN010000003">
    <property type="protein sequence ID" value="KAK7303581.1"/>
    <property type="molecule type" value="Genomic_DNA"/>
</dbReference>
<dbReference type="Proteomes" id="UP001359559">
    <property type="component" value="Unassembled WGS sequence"/>
</dbReference>
<dbReference type="SMART" id="SM00389">
    <property type="entry name" value="HOX"/>
    <property type="match status" value="1"/>
</dbReference>
<dbReference type="SUPFAM" id="SSF46689">
    <property type="entry name" value="Homeodomain-like"/>
    <property type="match status" value="1"/>
</dbReference>
<dbReference type="InterPro" id="IPR009057">
    <property type="entry name" value="Homeodomain-like_sf"/>
</dbReference>
<name>A0AAN9JSL6_CLITE</name>
<dbReference type="PROSITE" id="PS50071">
    <property type="entry name" value="HOMEOBOX_2"/>
    <property type="match status" value="1"/>
</dbReference>
<comment type="caution">
    <text evidence="13">The sequence shown here is derived from an EMBL/GenBank/DDBJ whole genome shotgun (WGS) entry which is preliminary data.</text>
</comment>
<comment type="similarity">
    <text evidence="2">Belongs to the HD-ZIP homeobox family. Class IV subfamily.</text>
</comment>
<accession>A0AAN9JSL6</accession>
<dbReference type="GO" id="GO:0003677">
    <property type="term" value="F:DNA binding"/>
    <property type="evidence" value="ECO:0007669"/>
    <property type="project" value="UniProtKB-UniRule"/>
</dbReference>
<evidence type="ECO:0000256" key="8">
    <source>
        <dbReference type="ARBA" id="ARBA00023242"/>
    </source>
</evidence>
<feature type="region of interest" description="Disordered" evidence="11">
    <location>
        <begin position="1"/>
        <end position="24"/>
    </location>
</feature>
<keyword evidence="7" id="KW-0804">Transcription</keyword>
<evidence type="ECO:0000313" key="14">
    <source>
        <dbReference type="Proteomes" id="UP001359559"/>
    </source>
</evidence>
<gene>
    <name evidence="13" type="ORF">RJT34_14491</name>
</gene>
<dbReference type="PANTHER" id="PTHR45654:SF9">
    <property type="entry name" value="HOMEOBOX-LEUCINE ZIPPER PROTEIN HDG10-RELATED"/>
    <property type="match status" value="1"/>
</dbReference>
<dbReference type="FunFam" id="1.10.10.60:FF:000229">
    <property type="entry name" value="Homeobox-leucine zipper protein HDG1"/>
    <property type="match status" value="1"/>
</dbReference>
<feature type="domain" description="Homeobox" evidence="12">
    <location>
        <begin position="19"/>
        <end position="79"/>
    </location>
</feature>
<dbReference type="PRINTS" id="PR00031">
    <property type="entry name" value="HTHREPRESSR"/>
</dbReference>
<dbReference type="InterPro" id="IPR000047">
    <property type="entry name" value="HTH_motif"/>
</dbReference>
<evidence type="ECO:0000256" key="6">
    <source>
        <dbReference type="ARBA" id="ARBA00023155"/>
    </source>
</evidence>
<reference evidence="13 14" key="1">
    <citation type="submission" date="2024-01" db="EMBL/GenBank/DDBJ databases">
        <title>The genomes of 5 underutilized Papilionoideae crops provide insights into root nodulation and disease resistance.</title>
        <authorList>
            <person name="Yuan L."/>
        </authorList>
    </citation>
    <scope>NUCLEOTIDE SEQUENCE [LARGE SCALE GENOMIC DNA]</scope>
    <source>
        <strain evidence="13">LY-2023</strain>
        <tissue evidence="13">Leaf</tissue>
    </source>
</reference>
<keyword evidence="5 9" id="KW-0238">DNA-binding</keyword>
<comment type="subcellular location">
    <subcellularLocation>
        <location evidence="1 9 10">Nucleus</location>
    </subcellularLocation>
</comment>
<evidence type="ECO:0000256" key="4">
    <source>
        <dbReference type="ARBA" id="ARBA00023054"/>
    </source>
</evidence>
<dbReference type="InterPro" id="IPR042160">
    <property type="entry name" value="HD-Zip_IV"/>
</dbReference>
<sequence length="139" mass="15958">MEFIGAGGGGGSGDEQETQRGRKTYIRHTSEQTAKLEAMFAESPHPDEGQRRKLARELGLEPKQVKFWFQNKRTQMKTQTERADNNALRAENQKIQRENFIIREALKKIICRSCRGPNQDDDTLKQLRLENARLKAEAS</sequence>
<organism evidence="13 14">
    <name type="scientific">Clitoria ternatea</name>
    <name type="common">Butterfly pea</name>
    <dbReference type="NCBI Taxonomy" id="43366"/>
    <lineage>
        <taxon>Eukaryota</taxon>
        <taxon>Viridiplantae</taxon>
        <taxon>Streptophyta</taxon>
        <taxon>Embryophyta</taxon>
        <taxon>Tracheophyta</taxon>
        <taxon>Spermatophyta</taxon>
        <taxon>Magnoliopsida</taxon>
        <taxon>eudicotyledons</taxon>
        <taxon>Gunneridae</taxon>
        <taxon>Pentapetalae</taxon>
        <taxon>rosids</taxon>
        <taxon>fabids</taxon>
        <taxon>Fabales</taxon>
        <taxon>Fabaceae</taxon>
        <taxon>Papilionoideae</taxon>
        <taxon>50 kb inversion clade</taxon>
        <taxon>NPAAA clade</taxon>
        <taxon>indigoferoid/millettioid clade</taxon>
        <taxon>Phaseoleae</taxon>
        <taxon>Clitoria</taxon>
    </lineage>
</organism>
<evidence type="ECO:0000313" key="13">
    <source>
        <dbReference type="EMBL" id="KAK7303581.1"/>
    </source>
</evidence>
<keyword evidence="8 9" id="KW-0539">Nucleus</keyword>
<protein>
    <recommendedName>
        <fullName evidence="12">Homeobox domain-containing protein</fullName>
    </recommendedName>
</protein>
<dbReference type="CDD" id="cd00086">
    <property type="entry name" value="homeodomain"/>
    <property type="match status" value="1"/>
</dbReference>
<evidence type="ECO:0000256" key="3">
    <source>
        <dbReference type="ARBA" id="ARBA00023015"/>
    </source>
</evidence>
<evidence type="ECO:0000256" key="1">
    <source>
        <dbReference type="ARBA" id="ARBA00004123"/>
    </source>
</evidence>
<evidence type="ECO:0000256" key="5">
    <source>
        <dbReference type="ARBA" id="ARBA00023125"/>
    </source>
</evidence>
<dbReference type="InterPro" id="IPR001356">
    <property type="entry name" value="HD"/>
</dbReference>
<keyword evidence="6 9" id="KW-0371">Homeobox</keyword>
<evidence type="ECO:0000256" key="7">
    <source>
        <dbReference type="ARBA" id="ARBA00023163"/>
    </source>
</evidence>
<evidence type="ECO:0000256" key="9">
    <source>
        <dbReference type="PROSITE-ProRule" id="PRU00108"/>
    </source>
</evidence>
<dbReference type="PANTHER" id="PTHR45654">
    <property type="entry name" value="HOMEOBOX-LEUCINE ZIPPER PROTEIN MERISTEM L1"/>
    <property type="match status" value="1"/>
</dbReference>
<keyword evidence="3" id="KW-0805">Transcription regulation</keyword>
<evidence type="ECO:0000256" key="11">
    <source>
        <dbReference type="SAM" id="MobiDB-lite"/>
    </source>
</evidence>
<feature type="compositionally biased region" description="Gly residues" evidence="11">
    <location>
        <begin position="1"/>
        <end position="13"/>
    </location>
</feature>
<keyword evidence="4" id="KW-0175">Coiled coil</keyword>
<keyword evidence="14" id="KW-1185">Reference proteome</keyword>